<dbReference type="InterPro" id="IPR013083">
    <property type="entry name" value="Znf_RING/FYVE/PHD"/>
</dbReference>
<organism evidence="10 11">
    <name type="scientific">Stylosanthes scabra</name>
    <dbReference type="NCBI Taxonomy" id="79078"/>
    <lineage>
        <taxon>Eukaryota</taxon>
        <taxon>Viridiplantae</taxon>
        <taxon>Streptophyta</taxon>
        <taxon>Embryophyta</taxon>
        <taxon>Tracheophyta</taxon>
        <taxon>Spermatophyta</taxon>
        <taxon>Magnoliopsida</taxon>
        <taxon>eudicotyledons</taxon>
        <taxon>Gunneridae</taxon>
        <taxon>Pentapetalae</taxon>
        <taxon>rosids</taxon>
        <taxon>fabids</taxon>
        <taxon>Fabales</taxon>
        <taxon>Fabaceae</taxon>
        <taxon>Papilionoideae</taxon>
        <taxon>50 kb inversion clade</taxon>
        <taxon>dalbergioids sensu lato</taxon>
        <taxon>Dalbergieae</taxon>
        <taxon>Pterocarpus clade</taxon>
        <taxon>Stylosanthes</taxon>
    </lineage>
</organism>
<evidence type="ECO:0000256" key="8">
    <source>
        <dbReference type="SAM" id="MobiDB-lite"/>
    </source>
</evidence>
<proteinExistence type="inferred from homology"/>
<dbReference type="InterPro" id="IPR034732">
    <property type="entry name" value="EPHD"/>
</dbReference>
<feature type="region of interest" description="Disordered" evidence="8">
    <location>
        <begin position="60"/>
        <end position="281"/>
    </location>
</feature>
<dbReference type="InterPro" id="IPR041569">
    <property type="entry name" value="AAA_lid_3"/>
</dbReference>
<keyword evidence="7" id="KW-0103">Bromodomain</keyword>
<dbReference type="PROSITE" id="PS00674">
    <property type="entry name" value="AAA"/>
    <property type="match status" value="1"/>
</dbReference>
<feature type="compositionally biased region" description="Basic and acidic residues" evidence="8">
    <location>
        <begin position="191"/>
        <end position="226"/>
    </location>
</feature>
<keyword evidence="3" id="KW-0547">Nucleotide-binding</keyword>
<dbReference type="InterPro" id="IPR003960">
    <property type="entry name" value="ATPase_AAA_CS"/>
</dbReference>
<gene>
    <name evidence="10" type="ORF">PIB30_003889</name>
</gene>
<evidence type="ECO:0000313" key="11">
    <source>
        <dbReference type="Proteomes" id="UP001341840"/>
    </source>
</evidence>
<feature type="domain" description="PHD-type" evidence="9">
    <location>
        <begin position="454"/>
        <end position="566"/>
    </location>
</feature>
<dbReference type="SUPFAM" id="SSF52540">
    <property type="entry name" value="P-loop containing nucleoside triphosphate hydrolases"/>
    <property type="match status" value="1"/>
</dbReference>
<comment type="similarity">
    <text evidence="1">Belongs to the AAA ATPase family.</text>
</comment>
<feature type="region of interest" description="Disordered" evidence="8">
    <location>
        <begin position="1305"/>
        <end position="1338"/>
    </location>
</feature>
<feature type="compositionally biased region" description="Basic and acidic residues" evidence="8">
    <location>
        <begin position="1521"/>
        <end position="1530"/>
    </location>
</feature>
<evidence type="ECO:0000256" key="6">
    <source>
        <dbReference type="ARBA" id="ARBA00022840"/>
    </source>
</evidence>
<dbReference type="Pfam" id="PF17862">
    <property type="entry name" value="AAA_lid_3"/>
    <property type="match status" value="1"/>
</dbReference>
<dbReference type="Gene3D" id="3.30.40.10">
    <property type="entry name" value="Zinc/RING finger domain, C3HC4 (zinc finger)"/>
    <property type="match status" value="1"/>
</dbReference>
<keyword evidence="6" id="KW-0067">ATP-binding</keyword>
<feature type="region of interest" description="Disordered" evidence="8">
    <location>
        <begin position="1583"/>
        <end position="1609"/>
    </location>
</feature>
<feature type="compositionally biased region" description="Polar residues" evidence="8">
    <location>
        <begin position="303"/>
        <end position="313"/>
    </location>
</feature>
<sequence length="1863" mass="205918">MRLSPKAGSSSKHKNIGKSSPWLRKKHKRLDAICEEEYNRNHGDSNGCDDDLITDAADSAVRRSSRVRRAPVLLDASPAPPKKRRKLGKVGVSARRIESGKKSLEQQSPGSGIEESPSAWRSRLRSRARGAGFEVNEEKGSPRGKRKLFEDVVGNRGDDELKVAKVDKKKEPEGGVPRIVKSKRPARIKATKHEEELKENESNDVGPKENESHEEGLRENESHEEGLQDNESLEAKYVENESSEGHRENECHGSLDESNSQEVELIVNKEKGNDTIPVTDVSGGNLVVILDVSGPPIIGNGERNMSSNLQTEECSGDIERDDQSEHANKQELADKQADQSEHANKQEDQLACEEESNNASEGAEIAGTSTKQVENEGPADKEVEIDENTLKDANNVTKDELKQASNSSQRIKEGRRCGLCGGGTDGKPPKRLLQDNGESENEAYSGSSASEEPNFDIWDGFSDEPGWLGRLLGPINDNFGIARIWVHQQCAVWSPEVYFAGLGCLKNTRAALYRGRALKCTRCGRRGATSGCRVDRCPKTYHLPCARASGCIFDHRKFLIACTDHRHLFQPHGNKYLSRIKKLKARKMKWDMRKHSNDAWRKDIAAEERWLENCGEDEEFLKRENKRLHRDLLRIAPVYIGGSDSACEPSFQGWESVAGLKDVIRCMKEVVILPLLYPELFDNLGLTPPRGVLLHGYPGTGKTLVVRALIGACARGDRRIAYFARKGADCLGKYVGDAERQLRLLFQVAERCQPSIIFFDEIDGLAPTRTRQQDQTHSSVVSTLLALMDGLKSRGSVVVIGATNRPDAVDPALRRPGRFDREIYFPLPSTEDRASILSLHTQKWPKPITGSLLEWIAKKTPGYAGADLQALCTQAAINALKRNFPLQEVLSLAEEKHSGWKNLTLPSFAVEERDWLEAFLHSPQPCSRREAGNAANDVVCSPLPVHLIPCLLGPLCTLLVSLYLDEHLWLPPPLSKAVTVIKNEVVSALDKKKMAVDHWWLHIDDLLREKNSASDVKSKLMHLGILSANDGFGGSPDNADDTHDNNMNPEPSIKNHLGMRSGLFLDKSFAFTNKSGFRILISGNPRSGQRHLASCFLYCFVGSIEIQKIDMATASQEGHGDVVQGIAQILLKCASLQSCILFLPRIDLWAVNKHFQASEMESELNTEQNSAEITEGQANKKASHAWMSFIEQVESIGVSTSLMILATSEVPYSELPSKIREFFKSYQSKDMQSAPLQQTVPRFSLHLDCNFDRDMVINLSVEELLRNLVEQQIQLIHQSSHSSHVHMGVQKVSADICEDKVCQSKNNGSVDEEKNETQVPKSTSAPPPPPPHDGRSLKEKSTLSLAISTFGYQILLFPHFAELCWVTSKLKEGPCADVSGPWRGWPFNSCIIRPNNSLDKSAVSRSSGGVKSKERSGLVRGLIAVGLSAYRGVYKSAREVSLDVRKVLEILIENINAKIQAGKDRYRYLRILSQVAYLEDIVNNWAYALLSMDKDSSEPISKITPASDGLNSHLLCEDHQAGSKDAHMNGDDLETPGRSCKETHAETSGSPALNEQNDYPDKLDHDGRDTNTISKECLLDDSLNKHSNDSAAANQPVDPSPNQENGMLSHEVAGGDVSMSEELGKSTFTHTAVVSENGHHTALEQEGLEGGTVSTVSNQPPSMSIEETGVSDVYSCKHENATGINVSLSNGGDHAKPAAICVYQCCPRCIQSLYHAIHKLLTRGLSDSHRTVEDVHDAVSSLSVDLISATRKCRIEDLSDLSNQTSKREKHGLTLNLRTCDPGNQDKDFVAAECVTHSTREDATATKDEVMNEPLKLDLKFIFKEGVLVPMNTDKDVSLHCKFKTLCLCSVRELIVMTKSPFD</sequence>
<dbReference type="InterPro" id="IPR027417">
    <property type="entry name" value="P-loop_NTPase"/>
</dbReference>
<dbReference type="EMBL" id="JASCZI010120836">
    <property type="protein sequence ID" value="MED6155284.1"/>
    <property type="molecule type" value="Genomic_DNA"/>
</dbReference>
<evidence type="ECO:0000259" key="9">
    <source>
        <dbReference type="PROSITE" id="PS51805"/>
    </source>
</evidence>
<dbReference type="InterPro" id="IPR003959">
    <property type="entry name" value="ATPase_AAA_core"/>
</dbReference>
<protein>
    <recommendedName>
        <fullName evidence="9">PHD-type domain-containing protein</fullName>
    </recommendedName>
</protein>
<name>A0ABU6U304_9FABA</name>
<feature type="region of interest" description="Disordered" evidence="8">
    <location>
        <begin position="1"/>
        <end position="25"/>
    </location>
</feature>
<feature type="compositionally biased region" description="Basic and acidic residues" evidence="8">
    <location>
        <begin position="95"/>
        <end position="104"/>
    </location>
</feature>
<evidence type="ECO:0000256" key="1">
    <source>
        <dbReference type="ARBA" id="ARBA00006914"/>
    </source>
</evidence>
<dbReference type="Pfam" id="PF00004">
    <property type="entry name" value="AAA"/>
    <property type="match status" value="1"/>
</dbReference>
<feature type="region of interest" description="Disordered" evidence="8">
    <location>
        <begin position="296"/>
        <end position="451"/>
    </location>
</feature>
<dbReference type="SMART" id="SM00382">
    <property type="entry name" value="AAA"/>
    <property type="match status" value="1"/>
</dbReference>
<evidence type="ECO:0000256" key="7">
    <source>
        <dbReference type="ARBA" id="ARBA00023117"/>
    </source>
</evidence>
<dbReference type="Pfam" id="PF13771">
    <property type="entry name" value="zf-HC5HC2H"/>
    <property type="match status" value="1"/>
</dbReference>
<feature type="compositionally biased region" description="Basic residues" evidence="8">
    <location>
        <begin position="180"/>
        <end position="190"/>
    </location>
</feature>
<feature type="compositionally biased region" description="Basic and acidic residues" evidence="8">
    <location>
        <begin position="1559"/>
        <end position="1569"/>
    </location>
</feature>
<evidence type="ECO:0000313" key="10">
    <source>
        <dbReference type="EMBL" id="MED6155284.1"/>
    </source>
</evidence>
<dbReference type="PANTHER" id="PTHR23069:SF7">
    <property type="entry name" value="P-LOOP CONTAINING NUCLEOSIDE TRIPHOSPHATE HYDROLASES SUPERFAMILY PROTEIN"/>
    <property type="match status" value="1"/>
</dbReference>
<accession>A0ABU6U304</accession>
<dbReference type="PANTHER" id="PTHR23069">
    <property type="entry name" value="AAA DOMAIN-CONTAINING"/>
    <property type="match status" value="1"/>
</dbReference>
<feature type="compositionally biased region" description="Polar residues" evidence="8">
    <location>
        <begin position="442"/>
        <end position="451"/>
    </location>
</feature>
<evidence type="ECO:0000256" key="3">
    <source>
        <dbReference type="ARBA" id="ARBA00022741"/>
    </source>
</evidence>
<dbReference type="Gene3D" id="3.40.50.300">
    <property type="entry name" value="P-loop containing nucleotide triphosphate hydrolases"/>
    <property type="match status" value="1"/>
</dbReference>
<dbReference type="Proteomes" id="UP001341840">
    <property type="component" value="Unassembled WGS sequence"/>
</dbReference>
<feature type="region of interest" description="Disordered" evidence="8">
    <location>
        <begin position="1521"/>
        <end position="1570"/>
    </location>
</feature>
<comment type="caution">
    <text evidence="10">The sequence shown here is derived from an EMBL/GenBank/DDBJ whole genome shotgun (WGS) entry which is preliminary data.</text>
</comment>
<dbReference type="InterPro" id="IPR045199">
    <property type="entry name" value="ATAD2-like"/>
</dbReference>
<keyword evidence="4" id="KW-0863">Zinc-finger</keyword>
<dbReference type="PROSITE" id="PS51805">
    <property type="entry name" value="EPHD"/>
    <property type="match status" value="1"/>
</dbReference>
<evidence type="ECO:0000256" key="4">
    <source>
        <dbReference type="ARBA" id="ARBA00022771"/>
    </source>
</evidence>
<reference evidence="10 11" key="1">
    <citation type="journal article" date="2023" name="Plants (Basel)">
        <title>Bridging the Gap: Combining Genomics and Transcriptomics Approaches to Understand Stylosanthes scabra, an Orphan Legume from the Brazilian Caatinga.</title>
        <authorList>
            <person name="Ferreira-Neto J.R.C."/>
            <person name="da Silva M.D."/>
            <person name="Binneck E."/>
            <person name="de Melo N.F."/>
            <person name="da Silva R.H."/>
            <person name="de Melo A.L.T.M."/>
            <person name="Pandolfi V."/>
            <person name="Bustamante F.O."/>
            <person name="Brasileiro-Vidal A.C."/>
            <person name="Benko-Iseppon A.M."/>
        </authorList>
    </citation>
    <scope>NUCLEOTIDE SEQUENCE [LARGE SCALE GENOMIC DNA]</scope>
    <source>
        <tissue evidence="10">Leaves</tissue>
    </source>
</reference>
<evidence type="ECO:0000256" key="2">
    <source>
        <dbReference type="ARBA" id="ARBA00022723"/>
    </source>
</evidence>
<evidence type="ECO:0000256" key="5">
    <source>
        <dbReference type="ARBA" id="ARBA00022833"/>
    </source>
</evidence>
<feature type="compositionally biased region" description="Basic and acidic residues" evidence="8">
    <location>
        <begin position="156"/>
        <end position="173"/>
    </location>
</feature>
<feature type="compositionally biased region" description="Basic and acidic residues" evidence="8">
    <location>
        <begin position="233"/>
        <end position="255"/>
    </location>
</feature>
<keyword evidence="5" id="KW-0862">Zinc</keyword>
<keyword evidence="11" id="KW-1185">Reference proteome</keyword>
<feature type="compositionally biased region" description="Polar residues" evidence="8">
    <location>
        <begin position="1546"/>
        <end position="1557"/>
    </location>
</feature>
<dbReference type="Gene3D" id="1.10.8.60">
    <property type="match status" value="1"/>
</dbReference>
<keyword evidence="2" id="KW-0479">Metal-binding</keyword>
<feature type="compositionally biased region" description="Basic and acidic residues" evidence="8">
    <location>
        <begin position="317"/>
        <end position="348"/>
    </location>
</feature>
<dbReference type="InterPro" id="IPR003593">
    <property type="entry name" value="AAA+_ATPase"/>
</dbReference>